<protein>
    <submittedName>
        <fullName evidence="8">Diketogulonate reductase-like aldo/keto reductase</fullName>
    </submittedName>
</protein>
<dbReference type="PROSITE" id="PS00798">
    <property type="entry name" value="ALDOKETO_REDUCTASE_1"/>
    <property type="match status" value="1"/>
</dbReference>
<comment type="similarity">
    <text evidence="1">Belongs to the aldo/keto reductase family.</text>
</comment>
<evidence type="ECO:0000256" key="2">
    <source>
        <dbReference type="ARBA" id="ARBA00022857"/>
    </source>
</evidence>
<dbReference type="PANTHER" id="PTHR43827:SF3">
    <property type="entry name" value="NADP-DEPENDENT OXIDOREDUCTASE DOMAIN-CONTAINING PROTEIN"/>
    <property type="match status" value="1"/>
</dbReference>
<dbReference type="Pfam" id="PF00248">
    <property type="entry name" value="Aldo_ket_red"/>
    <property type="match status" value="1"/>
</dbReference>
<evidence type="ECO:0000313" key="9">
    <source>
        <dbReference type="Proteomes" id="UP000294684"/>
    </source>
</evidence>
<dbReference type="EMBL" id="SORO01000003">
    <property type="protein sequence ID" value="TDY67915.1"/>
    <property type="molecule type" value="Genomic_DNA"/>
</dbReference>
<evidence type="ECO:0000256" key="1">
    <source>
        <dbReference type="ARBA" id="ARBA00007905"/>
    </source>
</evidence>
<accession>A0A4R8MQV1</accession>
<organism evidence="8 9">
    <name type="scientific">Leptospira meyeri</name>
    <dbReference type="NCBI Taxonomy" id="29508"/>
    <lineage>
        <taxon>Bacteria</taxon>
        <taxon>Pseudomonadati</taxon>
        <taxon>Spirochaetota</taxon>
        <taxon>Spirochaetia</taxon>
        <taxon>Leptospirales</taxon>
        <taxon>Leptospiraceae</taxon>
        <taxon>Leptospira</taxon>
    </lineage>
</organism>
<dbReference type="Gene3D" id="3.20.20.100">
    <property type="entry name" value="NADP-dependent oxidoreductase domain"/>
    <property type="match status" value="1"/>
</dbReference>
<dbReference type="PROSITE" id="PS00063">
    <property type="entry name" value="ALDOKETO_REDUCTASE_3"/>
    <property type="match status" value="1"/>
</dbReference>
<dbReference type="Proteomes" id="UP000294684">
    <property type="component" value="Unassembled WGS sequence"/>
</dbReference>
<feature type="active site" description="Proton donor" evidence="4">
    <location>
        <position position="97"/>
    </location>
</feature>
<feature type="binding site" evidence="5">
    <location>
        <position position="155"/>
    </location>
    <ligand>
        <name>substrate</name>
    </ligand>
</feature>
<gene>
    <name evidence="8" type="ORF">CLV96_3470</name>
</gene>
<evidence type="ECO:0000259" key="7">
    <source>
        <dbReference type="Pfam" id="PF00248"/>
    </source>
</evidence>
<evidence type="ECO:0000256" key="3">
    <source>
        <dbReference type="ARBA" id="ARBA00023002"/>
    </source>
</evidence>
<dbReference type="InterPro" id="IPR036812">
    <property type="entry name" value="NAD(P)_OxRdtase_dom_sf"/>
</dbReference>
<dbReference type="PANTHER" id="PTHR43827">
    <property type="entry name" value="2,5-DIKETO-D-GLUCONIC ACID REDUCTASE"/>
    <property type="match status" value="1"/>
</dbReference>
<dbReference type="FunFam" id="3.20.20.100:FF:000015">
    <property type="entry name" value="Oxidoreductase, aldo/keto reductase family"/>
    <property type="match status" value="1"/>
</dbReference>
<evidence type="ECO:0000256" key="5">
    <source>
        <dbReference type="PIRSR" id="PIRSR000097-2"/>
    </source>
</evidence>
<dbReference type="STRING" id="1193051.LEP1GSC017_0689"/>
<evidence type="ECO:0000313" key="8">
    <source>
        <dbReference type="EMBL" id="TDY67915.1"/>
    </source>
</evidence>
<dbReference type="GO" id="GO:0016616">
    <property type="term" value="F:oxidoreductase activity, acting on the CH-OH group of donors, NAD or NADP as acceptor"/>
    <property type="evidence" value="ECO:0007669"/>
    <property type="project" value="UniProtKB-ARBA"/>
</dbReference>
<keyword evidence="9" id="KW-1185">Reference proteome</keyword>
<feature type="domain" description="NADP-dependent oxidoreductase" evidence="7">
    <location>
        <begin position="64"/>
        <end position="304"/>
    </location>
</feature>
<evidence type="ECO:0000256" key="4">
    <source>
        <dbReference type="PIRSR" id="PIRSR000097-1"/>
    </source>
</evidence>
<dbReference type="PRINTS" id="PR00069">
    <property type="entry name" value="ALDKETRDTASE"/>
</dbReference>
<proteinExistence type="inferred from homology"/>
<dbReference type="InterPro" id="IPR020471">
    <property type="entry name" value="AKR"/>
</dbReference>
<keyword evidence="2" id="KW-0521">NADP</keyword>
<reference evidence="8 9" key="1">
    <citation type="submission" date="2019-03" db="EMBL/GenBank/DDBJ databases">
        <title>Genomic Encyclopedia of Archaeal and Bacterial Type Strains, Phase II (KMG-II): from individual species to whole genera.</title>
        <authorList>
            <person name="Goeker M."/>
        </authorList>
    </citation>
    <scope>NUCLEOTIDE SEQUENCE [LARGE SCALE GENOMIC DNA]</scope>
    <source>
        <strain evidence="8 9">DSM 21537</strain>
    </source>
</reference>
<dbReference type="InterPro" id="IPR018170">
    <property type="entry name" value="Aldo/ket_reductase_CS"/>
</dbReference>
<dbReference type="PIRSF" id="PIRSF000097">
    <property type="entry name" value="AKR"/>
    <property type="match status" value="1"/>
</dbReference>
<sequence length="318" mass="35860">MGNNYNLHPFPSLSDPNDRISKVWSESQDSTSILGFFQSKIYTMTNLKISSALKSNQSVSVPQLGLGVWKARPKECLDAVKSALSLGYRHIDTAAIYGNESEVGAAIRESGVKRSDIFLVTKLWNADQGYDSALRAIDVSLNKLDTEYIDMYLIHFPVSGKRNESWKALEKIKADGKAKSIGVSNFMVSHLEELLKETGTVPAMNQVEYHPFLQDIELKEYCLKKGIILEAYSPLAHGQKLEDPRITKLANRYQKSNAQILIRWSLQAGHVVIPKSKNPIRIKENANVFDFVLSDEDMLEISSWNENFRTCWDPTTVD</sequence>
<dbReference type="SUPFAM" id="SSF51430">
    <property type="entry name" value="NAD(P)-linked oxidoreductase"/>
    <property type="match status" value="1"/>
</dbReference>
<keyword evidence="3" id="KW-0560">Oxidoreductase</keyword>
<dbReference type="AlphaFoldDB" id="A0A4R8MQV1"/>
<name>A0A4R8MQV1_LEPME</name>
<comment type="caution">
    <text evidence="8">The sequence shown here is derived from an EMBL/GenBank/DDBJ whole genome shotgun (WGS) entry which is preliminary data.</text>
</comment>
<evidence type="ECO:0000256" key="6">
    <source>
        <dbReference type="PIRSR" id="PIRSR000097-3"/>
    </source>
</evidence>
<dbReference type="InterPro" id="IPR023210">
    <property type="entry name" value="NADP_OxRdtase_dom"/>
</dbReference>
<dbReference type="CDD" id="cd19071">
    <property type="entry name" value="AKR_AKR1-5-like"/>
    <property type="match status" value="1"/>
</dbReference>
<dbReference type="PROSITE" id="PS00062">
    <property type="entry name" value="ALDOKETO_REDUCTASE_2"/>
    <property type="match status" value="1"/>
</dbReference>
<feature type="site" description="Lowers pKa of active site Tyr" evidence="6">
    <location>
        <position position="122"/>
    </location>
</feature>